<dbReference type="Proteomes" id="UP000887574">
    <property type="component" value="Unplaced"/>
</dbReference>
<sequence length="83" mass="9034">MSFAKQLLPVLLILILCDGVSTTCSPCPSVENGECKQFNTAGGEFPSSITDCDCYAGNICMYTDQLTVRLRNVAVVDTTHLYH</sequence>
<feature type="chain" id="PRO_5036903497" evidence="1">
    <location>
        <begin position="23"/>
        <end position="83"/>
    </location>
</feature>
<reference evidence="3" key="1">
    <citation type="submission" date="2022-11" db="UniProtKB">
        <authorList>
            <consortium name="WormBaseParasite"/>
        </authorList>
    </citation>
    <scope>IDENTIFICATION</scope>
</reference>
<dbReference type="AlphaFoldDB" id="A0A915E665"/>
<evidence type="ECO:0000256" key="1">
    <source>
        <dbReference type="SAM" id="SignalP"/>
    </source>
</evidence>
<feature type="signal peptide" evidence="1">
    <location>
        <begin position="1"/>
        <end position="22"/>
    </location>
</feature>
<keyword evidence="1" id="KW-0732">Signal</keyword>
<organism evidence="2 3">
    <name type="scientific">Ditylenchus dipsaci</name>
    <dbReference type="NCBI Taxonomy" id="166011"/>
    <lineage>
        <taxon>Eukaryota</taxon>
        <taxon>Metazoa</taxon>
        <taxon>Ecdysozoa</taxon>
        <taxon>Nematoda</taxon>
        <taxon>Chromadorea</taxon>
        <taxon>Rhabditida</taxon>
        <taxon>Tylenchina</taxon>
        <taxon>Tylenchomorpha</taxon>
        <taxon>Sphaerularioidea</taxon>
        <taxon>Anguinidae</taxon>
        <taxon>Anguininae</taxon>
        <taxon>Ditylenchus</taxon>
    </lineage>
</organism>
<dbReference type="WBParaSite" id="jg26614">
    <property type="protein sequence ID" value="jg26614"/>
    <property type="gene ID" value="jg26614"/>
</dbReference>
<keyword evidence="2" id="KW-1185">Reference proteome</keyword>
<evidence type="ECO:0000313" key="3">
    <source>
        <dbReference type="WBParaSite" id="jg26614"/>
    </source>
</evidence>
<name>A0A915E665_9BILA</name>
<accession>A0A915E665</accession>
<protein>
    <submittedName>
        <fullName evidence="3">EGF-like domain-containing protein</fullName>
    </submittedName>
</protein>
<evidence type="ECO:0000313" key="2">
    <source>
        <dbReference type="Proteomes" id="UP000887574"/>
    </source>
</evidence>
<proteinExistence type="predicted"/>